<dbReference type="Pfam" id="PF09954">
    <property type="entry name" value="DUF2188"/>
    <property type="match status" value="1"/>
</dbReference>
<sequence length="81" mass="9015">MSKAKDRTVYKRDDGTWVNKRNDSHRASSTHTTQRAAEAAAREMLKNQGGGELTTKGVNGQIRSKDTIARPDPNPPKDKEH</sequence>
<dbReference type="InterPro" id="IPR018691">
    <property type="entry name" value="DUF2188"/>
</dbReference>
<feature type="region of interest" description="Disordered" evidence="1">
    <location>
        <begin position="1"/>
        <end position="81"/>
    </location>
</feature>
<feature type="compositionally biased region" description="Basic and acidic residues" evidence="1">
    <location>
        <begin position="63"/>
        <end position="81"/>
    </location>
</feature>
<proteinExistence type="predicted"/>
<dbReference type="Proteomes" id="UP000823790">
    <property type="component" value="Unassembled WGS sequence"/>
</dbReference>
<organism evidence="2 3">
    <name type="scientific">Frateuria flava</name>
    <dbReference type="NCBI Taxonomy" id="2821489"/>
    <lineage>
        <taxon>Bacteria</taxon>
        <taxon>Pseudomonadati</taxon>
        <taxon>Pseudomonadota</taxon>
        <taxon>Gammaproteobacteria</taxon>
        <taxon>Lysobacterales</taxon>
        <taxon>Rhodanobacteraceae</taxon>
        <taxon>Frateuria</taxon>
    </lineage>
</organism>
<feature type="compositionally biased region" description="Basic and acidic residues" evidence="1">
    <location>
        <begin position="1"/>
        <end position="26"/>
    </location>
</feature>
<reference evidence="2 3" key="1">
    <citation type="submission" date="2021-04" db="EMBL/GenBank/DDBJ databases">
        <authorList>
            <person name="Huq M.A."/>
        </authorList>
    </citation>
    <scope>NUCLEOTIDE SEQUENCE [LARGE SCALE GENOMIC DNA]</scope>
    <source>
        <strain evidence="2 3">MAH-13</strain>
    </source>
</reference>
<evidence type="ECO:0000313" key="2">
    <source>
        <dbReference type="EMBL" id="MBP1473508.1"/>
    </source>
</evidence>
<gene>
    <name evidence="2" type="ORF">J7I44_04305</name>
</gene>
<name>A0ABS4DKD0_9GAMM</name>
<evidence type="ECO:0000256" key="1">
    <source>
        <dbReference type="SAM" id="MobiDB-lite"/>
    </source>
</evidence>
<protein>
    <submittedName>
        <fullName evidence="2">DUF2188 domain-containing protein</fullName>
    </submittedName>
</protein>
<dbReference type="EMBL" id="JAGJRS010000010">
    <property type="protein sequence ID" value="MBP1473508.1"/>
    <property type="molecule type" value="Genomic_DNA"/>
</dbReference>
<keyword evidence="3" id="KW-1185">Reference proteome</keyword>
<comment type="caution">
    <text evidence="2">The sequence shown here is derived from an EMBL/GenBank/DDBJ whole genome shotgun (WGS) entry which is preliminary data.</text>
</comment>
<accession>A0ABS4DKD0</accession>
<evidence type="ECO:0000313" key="3">
    <source>
        <dbReference type="Proteomes" id="UP000823790"/>
    </source>
</evidence>
<dbReference type="RefSeq" id="WP_209616359.1">
    <property type="nucleotide sequence ID" value="NZ_JAGJRS010000010.1"/>
</dbReference>